<gene>
    <name evidence="26" type="primary">ligD</name>
    <name evidence="26" type="ORF">EAH89_25315</name>
</gene>
<dbReference type="PANTHER" id="PTHR42705">
    <property type="entry name" value="BIFUNCTIONAL NON-HOMOLOGOUS END JOINING PROTEIN LIGD"/>
    <property type="match status" value="1"/>
</dbReference>
<evidence type="ECO:0000256" key="10">
    <source>
        <dbReference type="ARBA" id="ARBA00022801"/>
    </source>
</evidence>
<evidence type="ECO:0000256" key="12">
    <source>
        <dbReference type="ARBA" id="ARBA00022840"/>
    </source>
</evidence>
<reference evidence="26 27" key="1">
    <citation type="journal article" date="2019" name="Environ. Microbiol.">
        <title>Species interactions and distinct microbial communities in high Arctic permafrost affected cryosols are associated with the CH4 and CO2 gas fluxes.</title>
        <authorList>
            <person name="Altshuler I."/>
            <person name="Hamel J."/>
            <person name="Turney S."/>
            <person name="Magnuson E."/>
            <person name="Levesque R."/>
            <person name="Greer C."/>
            <person name="Whyte L.G."/>
        </authorList>
    </citation>
    <scope>NUCLEOTIDE SEQUENCE [LARGE SCALE GENOMIC DNA]</scope>
    <source>
        <strain evidence="26 27">S9.3B</strain>
    </source>
</reference>
<comment type="caution">
    <text evidence="26">The sequence shown here is derived from an EMBL/GenBank/DDBJ whole genome shotgun (WGS) entry which is preliminary data.</text>
</comment>
<dbReference type="InterPro" id="IPR012310">
    <property type="entry name" value="DNA_ligase_ATP-dep_cent"/>
</dbReference>
<keyword evidence="18" id="KW-0511">Multifunctional enzyme</keyword>
<dbReference type="Gene3D" id="3.30.1490.70">
    <property type="match status" value="1"/>
</dbReference>
<keyword evidence="14" id="KW-0238">DNA-binding</keyword>
<keyword evidence="27" id="KW-1185">Reference proteome</keyword>
<keyword evidence="5" id="KW-0548">Nucleotidyltransferase</keyword>
<keyword evidence="15" id="KW-0233">DNA recombination</keyword>
<dbReference type="AlphaFoldDB" id="A0A502F9H1"/>
<dbReference type="CDD" id="cd07971">
    <property type="entry name" value="OBF_DNA_ligase_LigD"/>
    <property type="match status" value="1"/>
</dbReference>
<evidence type="ECO:0000256" key="16">
    <source>
        <dbReference type="ARBA" id="ARBA00023204"/>
    </source>
</evidence>
<dbReference type="EMBL" id="RCZP01000042">
    <property type="protein sequence ID" value="TPG46048.1"/>
    <property type="molecule type" value="Genomic_DNA"/>
</dbReference>
<evidence type="ECO:0000256" key="21">
    <source>
        <dbReference type="SAM" id="MobiDB-lite"/>
    </source>
</evidence>
<evidence type="ECO:0000259" key="25">
    <source>
        <dbReference type="Pfam" id="PF21686"/>
    </source>
</evidence>
<dbReference type="GO" id="GO:0006310">
    <property type="term" value="P:DNA recombination"/>
    <property type="evidence" value="ECO:0007669"/>
    <property type="project" value="UniProtKB-KW"/>
</dbReference>
<keyword evidence="3 26" id="KW-0436">Ligase</keyword>
<dbReference type="Pfam" id="PF13298">
    <property type="entry name" value="LigD_N"/>
    <property type="match status" value="1"/>
</dbReference>
<evidence type="ECO:0000256" key="11">
    <source>
        <dbReference type="ARBA" id="ARBA00022839"/>
    </source>
</evidence>
<keyword evidence="8" id="KW-0547">Nucleotide-binding</keyword>
<dbReference type="InterPro" id="IPR014146">
    <property type="entry name" value="LigD_ligase_dom"/>
</dbReference>
<keyword evidence="11" id="KW-0269">Exonuclease</keyword>
<dbReference type="Gene3D" id="3.30.470.30">
    <property type="entry name" value="DNA ligase/mRNA capping enzyme"/>
    <property type="match status" value="1"/>
</dbReference>
<keyword evidence="9" id="KW-0227">DNA damage</keyword>
<evidence type="ECO:0000256" key="9">
    <source>
        <dbReference type="ARBA" id="ARBA00022763"/>
    </source>
</evidence>
<evidence type="ECO:0000256" key="6">
    <source>
        <dbReference type="ARBA" id="ARBA00022722"/>
    </source>
</evidence>
<feature type="region of interest" description="Disordered" evidence="21">
    <location>
        <begin position="1"/>
        <end position="35"/>
    </location>
</feature>
<organism evidence="26 27">
    <name type="scientific">Muricoccus nepalensis</name>
    <dbReference type="NCBI Taxonomy" id="1854500"/>
    <lineage>
        <taxon>Bacteria</taxon>
        <taxon>Pseudomonadati</taxon>
        <taxon>Pseudomonadota</taxon>
        <taxon>Alphaproteobacteria</taxon>
        <taxon>Acetobacterales</taxon>
        <taxon>Roseomonadaceae</taxon>
        <taxon>Muricoccus</taxon>
    </lineage>
</organism>
<evidence type="ECO:0000256" key="13">
    <source>
        <dbReference type="ARBA" id="ARBA00022932"/>
    </source>
</evidence>
<dbReference type="NCBIfam" id="TIGR02779">
    <property type="entry name" value="NHEJ_ligase_lig"/>
    <property type="match status" value="1"/>
</dbReference>
<dbReference type="NCBIfam" id="TIGR02778">
    <property type="entry name" value="ligD_pol"/>
    <property type="match status" value="1"/>
</dbReference>
<dbReference type="Pfam" id="PF21686">
    <property type="entry name" value="LigD_Prim-Pol"/>
    <property type="match status" value="1"/>
</dbReference>
<evidence type="ECO:0000259" key="24">
    <source>
        <dbReference type="Pfam" id="PF13298"/>
    </source>
</evidence>
<feature type="region of interest" description="Disordered" evidence="21">
    <location>
        <begin position="172"/>
        <end position="241"/>
    </location>
</feature>
<dbReference type="Pfam" id="PF01068">
    <property type="entry name" value="DNA_ligase_A_M"/>
    <property type="match status" value="1"/>
</dbReference>
<keyword evidence="13" id="KW-0239">DNA-directed DNA polymerase</keyword>
<dbReference type="GO" id="GO:0006281">
    <property type="term" value="P:DNA repair"/>
    <property type="evidence" value="ECO:0007669"/>
    <property type="project" value="UniProtKB-KW"/>
</dbReference>
<dbReference type="GO" id="GO:0003910">
    <property type="term" value="F:DNA ligase (ATP) activity"/>
    <property type="evidence" value="ECO:0007669"/>
    <property type="project" value="UniProtKB-EC"/>
</dbReference>
<evidence type="ECO:0000256" key="15">
    <source>
        <dbReference type="ARBA" id="ARBA00023172"/>
    </source>
</evidence>
<comment type="catalytic activity">
    <reaction evidence="20">
        <text>ATP + (deoxyribonucleotide)n-3'-hydroxyl + 5'-phospho-(deoxyribonucleotide)m = (deoxyribonucleotide)n+m + AMP + diphosphate.</text>
        <dbReference type="EC" id="6.5.1.1"/>
    </reaction>
</comment>
<keyword evidence="7" id="KW-0479">Metal-binding</keyword>
<keyword evidence="10" id="KW-0378">Hydrolase</keyword>
<dbReference type="NCBIfam" id="TIGR02776">
    <property type="entry name" value="NHEJ_ligase_prk"/>
    <property type="match status" value="1"/>
</dbReference>
<dbReference type="SUPFAM" id="SSF50249">
    <property type="entry name" value="Nucleic acid-binding proteins"/>
    <property type="match status" value="1"/>
</dbReference>
<feature type="domain" description="DNA ligase D 3'-phosphoesterase" evidence="24">
    <location>
        <begin position="46"/>
        <end position="151"/>
    </location>
</feature>
<dbReference type="EC" id="6.5.1.1" evidence="2"/>
<keyword evidence="4" id="KW-0808">Transferase</keyword>
<dbReference type="NCBIfam" id="TIGR02777">
    <property type="entry name" value="LigD_PE_dom"/>
    <property type="match status" value="1"/>
</dbReference>
<evidence type="ECO:0000259" key="22">
    <source>
        <dbReference type="Pfam" id="PF01068"/>
    </source>
</evidence>
<protein>
    <recommendedName>
        <fullName evidence="2">DNA ligase (ATP)</fullName>
        <ecNumber evidence="2">6.5.1.1</ecNumber>
    </recommendedName>
    <alternativeName>
        <fullName evidence="19">NHEJ DNA polymerase</fullName>
    </alternativeName>
</protein>
<dbReference type="GO" id="GO:0003887">
    <property type="term" value="F:DNA-directed DNA polymerase activity"/>
    <property type="evidence" value="ECO:0007669"/>
    <property type="project" value="UniProtKB-KW"/>
</dbReference>
<dbReference type="Proteomes" id="UP000317078">
    <property type="component" value="Unassembled WGS sequence"/>
</dbReference>
<keyword evidence="16" id="KW-0234">DNA repair</keyword>
<sequence>MPARSAAARDTSIRTYRAKRDFARTSEPAPQSTTPFPKAALKFVVQKHAARRLHWDFRLEHGGVLWSWAVPKGPSLDPADKRLAVRVEDHPLEYVTFEGTIAEGNYGAGTVEIWDAGEWTPLGNPVEDLEKGELKLRLNGTRLKGGFVLVRLRQRDGERAENWLLIKEHDAEERQGADAETLELEPGPQIAPATTNKAKTRRKTAAAPTSTPGTPVAEKPAAAPSAEPAGDAPYPGAVRGLLPESQKPELATLVGEPPEGNEWISEVKFDGYRLLAWKEGRQVRLITRNGQDWTTKLPDVARAVASLKPKTLLMDGELVALREDGLSSFPALQSALANGGSRKALFLHAFDLLHLEGWDLRGCRLVDRKAALKPLSDWGGALRYSDHLEGESARVRKQACALGLEGIICKQANSPYRAARTRDWVKVKCQGREEFVVLGWTPPAGSRTGLGSLHLGFYDEQRKLHYVGGVGTGFSEAELRSLTRRLSAMPSTPPEGLLFAGEPPDPAIRWVRPELVAEAQFIGWTGFGRIRHATYLGLRQDKEADEVVRDVPPSEVEPQVFQPRGQVKATIVHATAPKRGSQRVGAVQITHAERELWPGVTKVQLADYWRTVAAVALPGIAGRPLALLRCPEGIEGERFFQKHGSKGMPPSIRDRVAAEGPYLALDIEEGLVACAQMSAIELHVWGSPERDIAHPDHIVFDLDPGERVPFPDVVEAAKEVRARLKKAGLESFCRTTGGKGLHVVASIQHASGWLAVRAFCRHFAATMEADMPERFVSTVPKAKRRGRILVDWLRNGPGATAVASYSPRARPGAPVATPLSWREVTAKLDPLAFTLATVPDRLKRLKANPWQGYGTLRQSIPEETH</sequence>
<feature type="domain" description="DNA ligase D polymerase" evidence="25">
    <location>
        <begin position="601"/>
        <end position="850"/>
    </location>
</feature>
<dbReference type="NCBIfam" id="NF004628">
    <property type="entry name" value="PRK05972.1"/>
    <property type="match status" value="1"/>
</dbReference>
<dbReference type="InterPro" id="IPR014144">
    <property type="entry name" value="LigD_PE_domain"/>
</dbReference>
<dbReference type="InterPro" id="IPR012340">
    <property type="entry name" value="NA-bd_OB-fold"/>
</dbReference>
<dbReference type="SUPFAM" id="SSF56091">
    <property type="entry name" value="DNA ligase/mRNA capping enzyme, catalytic domain"/>
    <property type="match status" value="1"/>
</dbReference>
<keyword evidence="17" id="KW-0464">Manganese</keyword>
<evidence type="ECO:0000256" key="3">
    <source>
        <dbReference type="ARBA" id="ARBA00022598"/>
    </source>
</evidence>
<dbReference type="GO" id="GO:0004527">
    <property type="term" value="F:exonuclease activity"/>
    <property type="evidence" value="ECO:0007669"/>
    <property type="project" value="UniProtKB-KW"/>
</dbReference>
<evidence type="ECO:0000256" key="17">
    <source>
        <dbReference type="ARBA" id="ARBA00023211"/>
    </source>
</evidence>
<dbReference type="InterPro" id="IPR014143">
    <property type="entry name" value="NHEJ_ligase_prk"/>
</dbReference>
<keyword evidence="6" id="KW-0540">Nuclease</keyword>
<evidence type="ECO:0000256" key="19">
    <source>
        <dbReference type="ARBA" id="ARBA00029943"/>
    </source>
</evidence>
<evidence type="ECO:0000256" key="2">
    <source>
        <dbReference type="ARBA" id="ARBA00012727"/>
    </source>
</evidence>
<dbReference type="InterPro" id="IPR052171">
    <property type="entry name" value="NHEJ_LigD"/>
</dbReference>
<name>A0A502F9H1_9PROT</name>
<evidence type="ECO:0000313" key="26">
    <source>
        <dbReference type="EMBL" id="TPG46048.1"/>
    </source>
</evidence>
<dbReference type="PANTHER" id="PTHR42705:SF2">
    <property type="entry name" value="BIFUNCTIONAL NON-HOMOLOGOUS END JOINING PROTEIN LIGD"/>
    <property type="match status" value="1"/>
</dbReference>
<dbReference type="Gene3D" id="3.90.920.10">
    <property type="entry name" value="DNA primase, PRIM domain"/>
    <property type="match status" value="1"/>
</dbReference>
<evidence type="ECO:0000256" key="5">
    <source>
        <dbReference type="ARBA" id="ARBA00022695"/>
    </source>
</evidence>
<dbReference type="Pfam" id="PF04679">
    <property type="entry name" value="DNA_ligase_A_C"/>
    <property type="match status" value="1"/>
</dbReference>
<dbReference type="GO" id="GO:0003677">
    <property type="term" value="F:DNA binding"/>
    <property type="evidence" value="ECO:0007669"/>
    <property type="project" value="UniProtKB-KW"/>
</dbReference>
<evidence type="ECO:0000313" key="27">
    <source>
        <dbReference type="Proteomes" id="UP000317078"/>
    </source>
</evidence>
<accession>A0A502F9H1</accession>
<dbReference type="RefSeq" id="WP_140886506.1">
    <property type="nucleotide sequence ID" value="NZ_RCZP01000042.1"/>
</dbReference>
<dbReference type="GO" id="GO:0046872">
    <property type="term" value="F:metal ion binding"/>
    <property type="evidence" value="ECO:0007669"/>
    <property type="project" value="UniProtKB-KW"/>
</dbReference>
<evidence type="ECO:0000259" key="23">
    <source>
        <dbReference type="Pfam" id="PF04679"/>
    </source>
</evidence>
<dbReference type="CDD" id="cd07906">
    <property type="entry name" value="Adenylation_DNA_ligase_LigD_LigC"/>
    <property type="match status" value="1"/>
</dbReference>
<dbReference type="InterPro" id="IPR012309">
    <property type="entry name" value="DNA_ligase_ATP-dep_C"/>
</dbReference>
<dbReference type="InterPro" id="IPR014145">
    <property type="entry name" value="LigD_pol_dom"/>
</dbReference>
<keyword evidence="12" id="KW-0067">ATP-binding</keyword>
<evidence type="ECO:0000256" key="20">
    <source>
        <dbReference type="ARBA" id="ARBA00034003"/>
    </source>
</evidence>
<dbReference type="Gene3D" id="2.40.50.140">
    <property type="entry name" value="Nucleic acid-binding proteins"/>
    <property type="match status" value="1"/>
</dbReference>
<evidence type="ECO:0000256" key="1">
    <source>
        <dbReference type="ARBA" id="ARBA00001936"/>
    </source>
</evidence>
<dbReference type="OrthoDB" id="9802472at2"/>
<evidence type="ECO:0000256" key="14">
    <source>
        <dbReference type="ARBA" id="ARBA00023125"/>
    </source>
</evidence>
<dbReference type="GO" id="GO:0005524">
    <property type="term" value="F:ATP binding"/>
    <property type="evidence" value="ECO:0007669"/>
    <property type="project" value="UniProtKB-KW"/>
</dbReference>
<evidence type="ECO:0000256" key="7">
    <source>
        <dbReference type="ARBA" id="ARBA00022723"/>
    </source>
</evidence>
<comment type="cofactor">
    <cofactor evidence="1">
        <name>Mn(2+)</name>
        <dbReference type="ChEBI" id="CHEBI:29035"/>
    </cofactor>
</comment>
<feature type="compositionally biased region" description="Low complexity" evidence="21">
    <location>
        <begin position="205"/>
        <end position="233"/>
    </location>
</feature>
<proteinExistence type="predicted"/>
<evidence type="ECO:0000256" key="8">
    <source>
        <dbReference type="ARBA" id="ARBA00022741"/>
    </source>
</evidence>
<evidence type="ECO:0000256" key="18">
    <source>
        <dbReference type="ARBA" id="ARBA00023268"/>
    </source>
</evidence>
<feature type="domain" description="DNA ligase ATP-dependent C-terminal" evidence="23">
    <location>
        <begin position="447"/>
        <end position="542"/>
    </location>
</feature>
<evidence type="ECO:0000256" key="4">
    <source>
        <dbReference type="ARBA" id="ARBA00022679"/>
    </source>
</evidence>
<feature type="domain" description="ATP-dependent DNA ligase family profile" evidence="22">
    <location>
        <begin position="260"/>
        <end position="428"/>
    </location>
</feature>